<feature type="compositionally biased region" description="Polar residues" evidence="1">
    <location>
        <begin position="14"/>
        <end position="23"/>
    </location>
</feature>
<protein>
    <submittedName>
        <fullName evidence="2">Uncharacterized protein</fullName>
    </submittedName>
</protein>
<reference evidence="2 3" key="1">
    <citation type="journal article" date="2015" name="MBio">
        <title>Genome-Resolved Metagenomic Analysis Reveals Roles for Candidate Phyla and Other Microbial Community Members in Biogeochemical Transformations in Oil Reservoirs.</title>
        <authorList>
            <person name="Hu P."/>
            <person name="Tom L."/>
            <person name="Singh A."/>
            <person name="Thomas B.C."/>
            <person name="Baker B.J."/>
            <person name="Piceno Y.M."/>
            <person name="Andersen G.L."/>
            <person name="Banfield J.F."/>
        </authorList>
    </citation>
    <scope>NUCLEOTIDE SEQUENCE [LARGE SCALE GENOMIC DNA]</scope>
    <source>
        <strain evidence="2">57_489</strain>
    </source>
</reference>
<sequence length="271" mass="29915">MVAGRKLGQRQRAPATTNNSPGPTNRKKTKPRIDPDQKKIALGISVGSAPAPLPAGSVHSRIRPRCRRCPPILRAESKVGGGVEAVRGCPSPPGPTTLSPRSRLYPAEADVEGGAVGPAPRRAPPGGRASGALTGILARIPNSTAILFKGDALILVFEKIFVFLIHAGRLTPINFALNLLNLDGTHFHNHRSYHSYLSRFDIYVHRRHPFIGNRCRQTWRMHWLRISFFRPPQRNNTAAYAEIPQPMPPHSEPVHWRRPKTSQLLDIDKGP</sequence>
<feature type="region of interest" description="Disordered" evidence="1">
    <location>
        <begin position="246"/>
        <end position="271"/>
    </location>
</feature>
<accession>A0A124FM31</accession>
<evidence type="ECO:0000313" key="2">
    <source>
        <dbReference type="EMBL" id="KUK43467.1"/>
    </source>
</evidence>
<organism evidence="2 3">
    <name type="scientific">Methanothrix harundinacea</name>
    <dbReference type="NCBI Taxonomy" id="301375"/>
    <lineage>
        <taxon>Archaea</taxon>
        <taxon>Methanobacteriati</taxon>
        <taxon>Methanobacteriota</taxon>
        <taxon>Stenosarchaea group</taxon>
        <taxon>Methanomicrobia</taxon>
        <taxon>Methanotrichales</taxon>
        <taxon>Methanotrichaceae</taxon>
        <taxon>Methanothrix</taxon>
    </lineage>
</organism>
<proteinExistence type="predicted"/>
<dbReference type="EMBL" id="LGFT01000070">
    <property type="protein sequence ID" value="KUK43467.1"/>
    <property type="molecule type" value="Genomic_DNA"/>
</dbReference>
<comment type="caution">
    <text evidence="2">The sequence shown here is derived from an EMBL/GenBank/DDBJ whole genome shotgun (WGS) entry which is preliminary data.</text>
</comment>
<dbReference type="PATRIC" id="fig|301375.7.peg.512"/>
<gene>
    <name evidence="2" type="ORF">XD72_2156</name>
</gene>
<dbReference type="Proteomes" id="UP000057043">
    <property type="component" value="Unassembled WGS sequence"/>
</dbReference>
<evidence type="ECO:0000256" key="1">
    <source>
        <dbReference type="SAM" id="MobiDB-lite"/>
    </source>
</evidence>
<name>A0A124FM31_9EURY</name>
<feature type="region of interest" description="Disordered" evidence="1">
    <location>
        <begin position="1"/>
        <end position="37"/>
    </location>
</feature>
<evidence type="ECO:0000313" key="3">
    <source>
        <dbReference type="Proteomes" id="UP000057043"/>
    </source>
</evidence>
<dbReference type="AlphaFoldDB" id="A0A124FM31"/>